<dbReference type="GO" id="GO:0019843">
    <property type="term" value="F:rRNA binding"/>
    <property type="evidence" value="ECO:0007669"/>
    <property type="project" value="UniProtKB-KW"/>
</dbReference>
<evidence type="ECO:0000256" key="13">
    <source>
        <dbReference type="ARBA" id="ARBA00022759"/>
    </source>
</evidence>
<evidence type="ECO:0000259" key="19">
    <source>
        <dbReference type="PROSITE" id="PS50126"/>
    </source>
</evidence>
<dbReference type="CDD" id="cd04453">
    <property type="entry name" value="S1_RNase_E"/>
    <property type="match status" value="1"/>
</dbReference>
<feature type="region of interest" description="Disordered" evidence="18">
    <location>
        <begin position="81"/>
        <end position="104"/>
    </location>
</feature>
<dbReference type="PROSITE" id="PS50126">
    <property type="entry name" value="S1"/>
    <property type="match status" value="1"/>
</dbReference>
<sequence>MTKRIMLINVNEPEENRIAVIDNDRLEELYIERASSLGHVGNIYKGKVVNIEPSIQAAFVDIGEGRNGFLHVSDVMPIYGHMNSSNNSRDRNNRHRNNHRRKREKKIQDLLSKNAEVLVQITKEGIGTKAPTLTTYLSLPGRYIVLMPSIKRSGVSRKIVDEKVRRRLKKTLTELEPPKGMGYIIRTAGSDKTKDELGRDLNYLLDLWKVITRRAKHSTSPATIYQESDLVTRTLRDIFTDDVEEIIVDSEDDYQKALDFMSLLSSDYEDRVQLYNSHTPLFHEYRIEAEIEKIYKKHVPLKSGGHLAIEQTEALVAIDVNSGKYTGEEDIEETALQINLEAAVEIPRQLRLRDLGGVIINDFIDMKDEKNKEIVERVFRDEVRKDRARNRVAKISPFGIIEMTRQRLGPSLKSYTHNVCPYCDGHGWIKNLESMSLLIMRKIKLGALSGNIHKIIATMNPEVALDLANRKRKALHELEEKIGISILINPSDAFSIEDSKVEYFNRTGLPIQL</sequence>
<keyword evidence="6" id="KW-0963">Cytoplasm</keyword>
<keyword evidence="12" id="KW-0699">rRNA-binding</keyword>
<feature type="compositionally biased region" description="Basic residues" evidence="18">
    <location>
        <begin position="92"/>
        <end position="104"/>
    </location>
</feature>
<dbReference type="NCBIfam" id="TIGR00757">
    <property type="entry name" value="RNaseEG"/>
    <property type="match status" value="1"/>
</dbReference>
<comment type="subcellular location">
    <subcellularLocation>
        <location evidence="2">Cytoplasm</location>
    </subcellularLocation>
</comment>
<keyword evidence="21" id="KW-1185">Reference proteome</keyword>
<evidence type="ECO:0000256" key="17">
    <source>
        <dbReference type="ARBA" id="ARBA00023136"/>
    </source>
</evidence>
<dbReference type="GO" id="GO:0016787">
    <property type="term" value="F:hydrolase activity"/>
    <property type="evidence" value="ECO:0007669"/>
    <property type="project" value="UniProtKB-KW"/>
</dbReference>
<name>A0A5S9IT59_UABAM</name>
<dbReference type="GO" id="GO:0006364">
    <property type="term" value="P:rRNA processing"/>
    <property type="evidence" value="ECO:0007669"/>
    <property type="project" value="UniProtKB-KW"/>
</dbReference>
<keyword evidence="13" id="KW-0255">Endonuclease</keyword>
<dbReference type="Pfam" id="PF20833">
    <property type="entry name" value="RNase_E_G_Thio"/>
    <property type="match status" value="1"/>
</dbReference>
<dbReference type="GO" id="GO:0005737">
    <property type="term" value="C:cytoplasm"/>
    <property type="evidence" value="ECO:0007669"/>
    <property type="project" value="UniProtKB-SubCell"/>
</dbReference>
<evidence type="ECO:0000256" key="9">
    <source>
        <dbReference type="ARBA" id="ARBA00022694"/>
    </source>
</evidence>
<keyword evidence="11" id="KW-0479">Metal-binding</keyword>
<keyword evidence="10" id="KW-0540">Nuclease</keyword>
<evidence type="ECO:0000256" key="7">
    <source>
        <dbReference type="ARBA" id="ARBA00022519"/>
    </source>
</evidence>
<keyword evidence="14" id="KW-0378">Hydrolase</keyword>
<dbReference type="KEGG" id="uam:UABAM_06041"/>
<organism evidence="20 21">
    <name type="scientific">Uabimicrobium amorphum</name>
    <dbReference type="NCBI Taxonomy" id="2596890"/>
    <lineage>
        <taxon>Bacteria</taxon>
        <taxon>Pseudomonadati</taxon>
        <taxon>Planctomycetota</taxon>
        <taxon>Candidatus Uabimicrobiia</taxon>
        <taxon>Candidatus Uabimicrobiales</taxon>
        <taxon>Candidatus Uabimicrobiaceae</taxon>
        <taxon>Candidatus Uabimicrobium</taxon>
    </lineage>
</organism>
<dbReference type="Pfam" id="PF10150">
    <property type="entry name" value="RNase_E_G"/>
    <property type="match status" value="1"/>
</dbReference>
<dbReference type="Proteomes" id="UP000326354">
    <property type="component" value="Chromosome"/>
</dbReference>
<evidence type="ECO:0000256" key="18">
    <source>
        <dbReference type="SAM" id="MobiDB-lite"/>
    </source>
</evidence>
<keyword evidence="8" id="KW-0698">rRNA processing</keyword>
<evidence type="ECO:0000256" key="11">
    <source>
        <dbReference type="ARBA" id="ARBA00022723"/>
    </source>
</evidence>
<evidence type="ECO:0000256" key="2">
    <source>
        <dbReference type="ARBA" id="ARBA00004496"/>
    </source>
</evidence>
<evidence type="ECO:0000256" key="10">
    <source>
        <dbReference type="ARBA" id="ARBA00022722"/>
    </source>
</evidence>
<dbReference type="GO" id="GO:0046872">
    <property type="term" value="F:metal ion binding"/>
    <property type="evidence" value="ECO:0007669"/>
    <property type="project" value="UniProtKB-KW"/>
</dbReference>
<dbReference type="RefSeq" id="WP_151971638.1">
    <property type="nucleotide sequence ID" value="NZ_AP019860.1"/>
</dbReference>
<dbReference type="InterPro" id="IPR012340">
    <property type="entry name" value="NA-bd_OB-fold"/>
</dbReference>
<evidence type="ECO:0000256" key="15">
    <source>
        <dbReference type="ARBA" id="ARBA00022842"/>
    </source>
</evidence>
<evidence type="ECO:0000256" key="14">
    <source>
        <dbReference type="ARBA" id="ARBA00022801"/>
    </source>
</evidence>
<evidence type="ECO:0000313" key="20">
    <source>
        <dbReference type="EMBL" id="BBM87629.1"/>
    </source>
</evidence>
<evidence type="ECO:0000256" key="12">
    <source>
        <dbReference type="ARBA" id="ARBA00022730"/>
    </source>
</evidence>
<dbReference type="AlphaFoldDB" id="A0A5S9IT59"/>
<dbReference type="InterPro" id="IPR019307">
    <property type="entry name" value="RNA-bd_AU-1/RNase_E/G"/>
</dbReference>
<dbReference type="GO" id="GO:0008033">
    <property type="term" value="P:tRNA processing"/>
    <property type="evidence" value="ECO:0007669"/>
    <property type="project" value="UniProtKB-KW"/>
</dbReference>
<evidence type="ECO:0000256" key="16">
    <source>
        <dbReference type="ARBA" id="ARBA00022884"/>
    </source>
</evidence>
<dbReference type="GO" id="GO:0004540">
    <property type="term" value="F:RNA nuclease activity"/>
    <property type="evidence" value="ECO:0007669"/>
    <property type="project" value="InterPro"/>
</dbReference>
<dbReference type="OrthoDB" id="9804278at2"/>
<dbReference type="SMART" id="SM00316">
    <property type="entry name" value="S1"/>
    <property type="match status" value="1"/>
</dbReference>
<evidence type="ECO:0000256" key="3">
    <source>
        <dbReference type="ARBA" id="ARBA00005663"/>
    </source>
</evidence>
<keyword evidence="17" id="KW-0472">Membrane</keyword>
<comment type="cofactor">
    <cofactor evidence="1">
        <name>Mg(2+)</name>
        <dbReference type="ChEBI" id="CHEBI:18420"/>
    </cofactor>
</comment>
<gene>
    <name evidence="20" type="ORF">UABAM_06041</name>
</gene>
<feature type="domain" description="S1 motif" evidence="19">
    <location>
        <begin position="41"/>
        <end position="75"/>
    </location>
</feature>
<dbReference type="PANTHER" id="PTHR30001">
    <property type="entry name" value="RIBONUCLEASE"/>
    <property type="match status" value="1"/>
</dbReference>
<evidence type="ECO:0000256" key="5">
    <source>
        <dbReference type="ARBA" id="ARBA00022475"/>
    </source>
</evidence>
<dbReference type="Pfam" id="PF00575">
    <property type="entry name" value="S1"/>
    <property type="match status" value="1"/>
</dbReference>
<comment type="similarity">
    <text evidence="3">Belongs to the RNase E/G family. RNase G subfamily.</text>
</comment>
<reference evidence="20 21" key="1">
    <citation type="submission" date="2019-08" db="EMBL/GenBank/DDBJ databases">
        <title>Complete genome sequence of Candidatus Uab amorphum.</title>
        <authorList>
            <person name="Shiratori T."/>
            <person name="Suzuki S."/>
            <person name="Kakizawa Y."/>
            <person name="Ishida K."/>
        </authorList>
    </citation>
    <scope>NUCLEOTIDE SEQUENCE [LARGE SCALE GENOMIC DNA]</scope>
    <source>
        <strain evidence="20 21">SRT547</strain>
    </source>
</reference>
<dbReference type="PANTHER" id="PTHR30001:SF1">
    <property type="entry name" value="RIBONUCLEASE E_G-LIKE PROTEIN, CHLOROPLASTIC"/>
    <property type="match status" value="1"/>
</dbReference>
<dbReference type="GO" id="GO:0004519">
    <property type="term" value="F:endonuclease activity"/>
    <property type="evidence" value="ECO:0007669"/>
    <property type="project" value="UniProtKB-KW"/>
</dbReference>
<dbReference type="InterPro" id="IPR048583">
    <property type="entry name" value="RNase_E_G_thioredoxin-like"/>
</dbReference>
<keyword evidence="15" id="KW-0460">Magnesium</keyword>
<keyword evidence="9" id="KW-0819">tRNA processing</keyword>
<dbReference type="Gene3D" id="2.40.50.140">
    <property type="entry name" value="Nucleic acid-binding proteins"/>
    <property type="match status" value="1"/>
</dbReference>
<dbReference type="EMBL" id="AP019860">
    <property type="protein sequence ID" value="BBM87629.1"/>
    <property type="molecule type" value="Genomic_DNA"/>
</dbReference>
<keyword evidence="5" id="KW-1003">Cell membrane</keyword>
<dbReference type="InterPro" id="IPR003029">
    <property type="entry name" value="S1_domain"/>
</dbReference>
<dbReference type="Gene3D" id="3.40.1260.20">
    <property type="entry name" value="Ribonuclease E, catalytic domain"/>
    <property type="match status" value="1"/>
</dbReference>
<evidence type="ECO:0000256" key="1">
    <source>
        <dbReference type="ARBA" id="ARBA00001946"/>
    </source>
</evidence>
<accession>A0A5S9IT59</accession>
<evidence type="ECO:0000256" key="8">
    <source>
        <dbReference type="ARBA" id="ARBA00022552"/>
    </source>
</evidence>
<keyword evidence="16" id="KW-0694">RNA-binding</keyword>
<protein>
    <recommendedName>
        <fullName evidence="4">Ribonuclease G</fullName>
    </recommendedName>
</protein>
<evidence type="ECO:0000256" key="4">
    <source>
        <dbReference type="ARBA" id="ARBA00017719"/>
    </source>
</evidence>
<dbReference type="SUPFAM" id="SSF50249">
    <property type="entry name" value="Nucleic acid-binding proteins"/>
    <property type="match status" value="1"/>
</dbReference>
<proteinExistence type="inferred from homology"/>
<keyword evidence="7" id="KW-0997">Cell inner membrane</keyword>
<evidence type="ECO:0000313" key="21">
    <source>
        <dbReference type="Proteomes" id="UP000326354"/>
    </source>
</evidence>
<evidence type="ECO:0000256" key="6">
    <source>
        <dbReference type="ARBA" id="ARBA00022490"/>
    </source>
</evidence>
<dbReference type="InterPro" id="IPR004659">
    <property type="entry name" value="RNase_E/G"/>
</dbReference>